<feature type="domain" description="Peptidase M12A" evidence="8">
    <location>
        <begin position="20"/>
        <end position="95"/>
    </location>
</feature>
<evidence type="ECO:0000256" key="5">
    <source>
        <dbReference type="ARBA" id="ARBA00022801"/>
    </source>
</evidence>
<sequence length="98" mass="11598">ADLPGRLLLNMSEDREKHFKIVHGMESQFKKLSPKQNQIFNEFDYDSIMLYGEYVFSIDHFEKKTMVAKKEGVTLKDVKTKTISKSDVYRIKKLYKCE</sequence>
<feature type="non-terminal residue" evidence="9">
    <location>
        <position position="98"/>
    </location>
</feature>
<evidence type="ECO:0000256" key="2">
    <source>
        <dbReference type="ARBA" id="ARBA00006629"/>
    </source>
</evidence>
<evidence type="ECO:0000259" key="8">
    <source>
        <dbReference type="Pfam" id="PF01400"/>
    </source>
</evidence>
<dbReference type="EMBL" id="HG710131">
    <property type="protein sequence ID" value="CDJ26707.1"/>
    <property type="molecule type" value="mRNA"/>
</dbReference>
<evidence type="ECO:0000256" key="6">
    <source>
        <dbReference type="ARBA" id="ARBA00022833"/>
    </source>
</evidence>
<evidence type="ECO:0000313" key="9">
    <source>
        <dbReference type="EMBL" id="CDJ26707.1"/>
    </source>
</evidence>
<comment type="similarity">
    <text evidence="2">Belongs to the venom metalloproteinase (M12B) family.</text>
</comment>
<keyword evidence="7" id="KW-0482">Metalloprotease</keyword>
<dbReference type="GO" id="GO:0046872">
    <property type="term" value="F:metal ion binding"/>
    <property type="evidence" value="ECO:0007669"/>
    <property type="project" value="UniProtKB-KW"/>
</dbReference>
<dbReference type="GO" id="GO:0004222">
    <property type="term" value="F:metalloendopeptidase activity"/>
    <property type="evidence" value="ECO:0007669"/>
    <property type="project" value="InterPro"/>
</dbReference>
<keyword evidence="5" id="KW-0378">Hydrolase</keyword>
<dbReference type="Gene3D" id="3.40.390.10">
    <property type="entry name" value="Collagenase (Catalytic Domain)"/>
    <property type="match status" value="1"/>
</dbReference>
<dbReference type="AlphaFoldDB" id="U6JP86"/>
<dbReference type="InterPro" id="IPR024079">
    <property type="entry name" value="MetalloPept_cat_dom_sf"/>
</dbReference>
<evidence type="ECO:0000256" key="1">
    <source>
        <dbReference type="ARBA" id="ARBA00001947"/>
    </source>
</evidence>
<dbReference type="PANTHER" id="PTHR10127:SF780">
    <property type="entry name" value="METALLOENDOPEPTIDASE"/>
    <property type="match status" value="1"/>
</dbReference>
<evidence type="ECO:0000256" key="7">
    <source>
        <dbReference type="ARBA" id="ARBA00023049"/>
    </source>
</evidence>
<dbReference type="GO" id="GO:0006508">
    <property type="term" value="P:proteolysis"/>
    <property type="evidence" value="ECO:0007669"/>
    <property type="project" value="UniProtKB-KW"/>
</dbReference>
<dbReference type="PANTHER" id="PTHR10127">
    <property type="entry name" value="DISCOIDIN, CUB, EGF, LAMININ , AND ZINC METALLOPROTEASE DOMAIN CONTAINING"/>
    <property type="match status" value="1"/>
</dbReference>
<keyword evidence="4" id="KW-0479">Metal-binding</keyword>
<feature type="non-terminal residue" evidence="9">
    <location>
        <position position="1"/>
    </location>
</feature>
<comment type="cofactor">
    <cofactor evidence="1">
        <name>Zn(2+)</name>
        <dbReference type="ChEBI" id="CHEBI:29105"/>
    </cofactor>
</comment>
<evidence type="ECO:0000256" key="4">
    <source>
        <dbReference type="ARBA" id="ARBA00022723"/>
    </source>
</evidence>
<evidence type="ECO:0000256" key="3">
    <source>
        <dbReference type="ARBA" id="ARBA00022670"/>
    </source>
</evidence>
<dbReference type="SUPFAM" id="SSF55486">
    <property type="entry name" value="Metalloproteases ('zincins'), catalytic domain"/>
    <property type="match status" value="1"/>
</dbReference>
<organism evidence="9">
    <name type="scientific">Tityus serrulatus</name>
    <name type="common">Brazilian yellow scorpion</name>
    <dbReference type="NCBI Taxonomy" id="6887"/>
    <lineage>
        <taxon>Eukaryota</taxon>
        <taxon>Metazoa</taxon>
        <taxon>Ecdysozoa</taxon>
        <taxon>Arthropoda</taxon>
        <taxon>Chelicerata</taxon>
        <taxon>Arachnida</taxon>
        <taxon>Scorpiones</taxon>
        <taxon>Buthida</taxon>
        <taxon>Buthoidea</taxon>
        <taxon>Buthidae</taxon>
        <taxon>Tityus</taxon>
    </lineage>
</organism>
<name>U6JP86_TITSE</name>
<accession>U6JP86</accession>
<dbReference type="InterPro" id="IPR001506">
    <property type="entry name" value="Peptidase_M12A"/>
</dbReference>
<protein>
    <submittedName>
        <fullName evidence="9">Astacin-like metallopeptidase 11 protein</fullName>
    </submittedName>
</protein>
<keyword evidence="6" id="KW-0862">Zinc</keyword>
<reference evidence="9" key="1">
    <citation type="submission" date="2013-10" db="EMBL/GenBank/DDBJ databases">
        <authorList>
            <person name="Fuzita F."/>
        </authorList>
    </citation>
    <scope>NUCLEOTIDE SEQUENCE</scope>
    <source>
        <tissue evidence="9">Midgut glands</tissue>
    </source>
</reference>
<reference evidence="9" key="2">
    <citation type="journal article" date="2015" name="PLoS ONE">
        <title>Biochemical, transcriptomic and proteomic analyses of digestion in the scorpion Tityus serrulatus: insights into function and evolution of digestion in an ancient arthropod.</title>
        <authorList>
            <person name="Fuzita F.J."/>
            <person name="Pinkse M.W.H."/>
            <person name="Patane J.S.L."/>
            <person name="Juliano M.A."/>
            <person name="Verhaert P.D.E.M."/>
            <person name="Lopes A.R."/>
        </authorList>
    </citation>
    <scope>NUCLEOTIDE SEQUENCE</scope>
    <source>
        <tissue evidence="9">Midgut glands</tissue>
    </source>
</reference>
<dbReference type="Pfam" id="PF01400">
    <property type="entry name" value="Astacin"/>
    <property type="match status" value="1"/>
</dbReference>
<gene>
    <name evidence="9" type="primary">astl</name>
</gene>
<proteinExistence type="evidence at transcript level"/>
<keyword evidence="3" id="KW-0645">Protease</keyword>